<accession>A0A4R7ZIH7</accession>
<protein>
    <submittedName>
        <fullName evidence="1">Uncharacterized protein</fullName>
    </submittedName>
</protein>
<dbReference type="AlphaFoldDB" id="A0A4R7ZIH7"/>
<sequence>MSADKYIFDPAVVTRVIKEQRHVRSELQEIYKSAIELRSKIDSGISWKGKQKDVLLNMLDAVILYHGDVTGGKDGKNNSPYDALISALTNLEKSLNVSVNDIPAYKEISKV</sequence>
<proteinExistence type="predicted"/>
<evidence type="ECO:0000313" key="2">
    <source>
        <dbReference type="Proteomes" id="UP000294743"/>
    </source>
</evidence>
<name>A0A4R7ZIH7_9FIRM</name>
<evidence type="ECO:0000313" key="1">
    <source>
        <dbReference type="EMBL" id="TDW16241.1"/>
    </source>
</evidence>
<comment type="caution">
    <text evidence="1">The sequence shown here is derived from an EMBL/GenBank/DDBJ whole genome shotgun (WGS) entry which is preliminary data.</text>
</comment>
<dbReference type="Proteomes" id="UP000294743">
    <property type="component" value="Unassembled WGS sequence"/>
</dbReference>
<dbReference type="RefSeq" id="WP_134170030.1">
    <property type="nucleotide sequence ID" value="NZ_SODD01000026.1"/>
</dbReference>
<organism evidence="1 2">
    <name type="scientific">Breznakia blatticola</name>
    <dbReference type="NCBI Taxonomy" id="1754012"/>
    <lineage>
        <taxon>Bacteria</taxon>
        <taxon>Bacillati</taxon>
        <taxon>Bacillota</taxon>
        <taxon>Erysipelotrichia</taxon>
        <taxon>Erysipelotrichales</taxon>
        <taxon>Erysipelotrichaceae</taxon>
        <taxon>Breznakia</taxon>
    </lineage>
</organism>
<dbReference type="EMBL" id="SODD01000026">
    <property type="protein sequence ID" value="TDW16241.1"/>
    <property type="molecule type" value="Genomic_DNA"/>
</dbReference>
<keyword evidence="2" id="KW-1185">Reference proteome</keyword>
<reference evidence="1 2" key="1">
    <citation type="submission" date="2019-03" db="EMBL/GenBank/DDBJ databases">
        <title>Genomic Encyclopedia of Type Strains, Phase IV (KMG-IV): sequencing the most valuable type-strain genomes for metagenomic binning, comparative biology and taxonomic classification.</title>
        <authorList>
            <person name="Goeker M."/>
        </authorList>
    </citation>
    <scope>NUCLEOTIDE SEQUENCE [LARGE SCALE GENOMIC DNA]</scope>
    <source>
        <strain evidence="1 2">DSM 28867</strain>
    </source>
</reference>
<gene>
    <name evidence="1" type="ORF">EDD63_1265</name>
</gene>